<comment type="caution">
    <text evidence="8">The sequence shown here is derived from an EMBL/GenBank/DDBJ whole genome shotgun (WGS) entry which is preliminary data.</text>
</comment>
<keyword evidence="3" id="KW-0238">DNA-binding</keyword>
<sequence length="168" mass="18556">MNHIDSKTTITLRGPSGISVPMELHGDRALYLSSIGWYKFYTSNKIKEGDDCLFQLNQTPAGSNAMDMLHHDKVGFEITECCWLLGSYNCIKAPPFNSQPPPTPVSEPLSNSQPPPVADRPSKLTSTSINTLHSQQLSFASANPSIWFSSRISPNLQLLPGTYCHCHH</sequence>
<evidence type="ECO:0000256" key="4">
    <source>
        <dbReference type="ARBA" id="ARBA00023163"/>
    </source>
</evidence>
<name>A0ABD3A073_9GENT</name>
<dbReference type="InterPro" id="IPR015300">
    <property type="entry name" value="DNA-bd_pseudobarrel_sf"/>
</dbReference>
<dbReference type="GO" id="GO:0003677">
    <property type="term" value="F:DNA binding"/>
    <property type="evidence" value="ECO:0007669"/>
    <property type="project" value="UniProtKB-KW"/>
</dbReference>
<dbReference type="InterPro" id="IPR003340">
    <property type="entry name" value="B3_DNA-bd"/>
</dbReference>
<organism evidence="8 9">
    <name type="scientific">Cinchona calisaya</name>
    <dbReference type="NCBI Taxonomy" id="153742"/>
    <lineage>
        <taxon>Eukaryota</taxon>
        <taxon>Viridiplantae</taxon>
        <taxon>Streptophyta</taxon>
        <taxon>Embryophyta</taxon>
        <taxon>Tracheophyta</taxon>
        <taxon>Spermatophyta</taxon>
        <taxon>Magnoliopsida</taxon>
        <taxon>eudicotyledons</taxon>
        <taxon>Gunneridae</taxon>
        <taxon>Pentapetalae</taxon>
        <taxon>asterids</taxon>
        <taxon>lamiids</taxon>
        <taxon>Gentianales</taxon>
        <taxon>Rubiaceae</taxon>
        <taxon>Cinchonoideae</taxon>
        <taxon>Cinchoneae</taxon>
        <taxon>Cinchona</taxon>
    </lineage>
</organism>
<accession>A0ABD3A073</accession>
<keyword evidence="5" id="KW-0539">Nucleus</keyword>
<evidence type="ECO:0000256" key="2">
    <source>
        <dbReference type="ARBA" id="ARBA00023015"/>
    </source>
</evidence>
<gene>
    <name evidence="8" type="ORF">ACH5RR_013493</name>
</gene>
<evidence type="ECO:0000256" key="3">
    <source>
        <dbReference type="ARBA" id="ARBA00023125"/>
    </source>
</evidence>
<feature type="region of interest" description="Disordered" evidence="6">
    <location>
        <begin position="99"/>
        <end position="124"/>
    </location>
</feature>
<feature type="domain" description="TF-B3" evidence="7">
    <location>
        <begin position="1"/>
        <end position="72"/>
    </location>
</feature>
<protein>
    <recommendedName>
        <fullName evidence="7">TF-B3 domain-containing protein</fullName>
    </recommendedName>
</protein>
<comment type="subcellular location">
    <subcellularLocation>
        <location evidence="1">Nucleus</location>
    </subcellularLocation>
</comment>
<dbReference type="PROSITE" id="PS50863">
    <property type="entry name" value="B3"/>
    <property type="match status" value="1"/>
</dbReference>
<dbReference type="Proteomes" id="UP001630127">
    <property type="component" value="Unassembled WGS sequence"/>
</dbReference>
<evidence type="ECO:0000256" key="1">
    <source>
        <dbReference type="ARBA" id="ARBA00004123"/>
    </source>
</evidence>
<evidence type="ECO:0000313" key="8">
    <source>
        <dbReference type="EMBL" id="KAL3525121.1"/>
    </source>
</evidence>
<evidence type="ECO:0000256" key="6">
    <source>
        <dbReference type="SAM" id="MobiDB-lite"/>
    </source>
</evidence>
<evidence type="ECO:0000313" key="9">
    <source>
        <dbReference type="Proteomes" id="UP001630127"/>
    </source>
</evidence>
<dbReference type="SUPFAM" id="SSF101936">
    <property type="entry name" value="DNA-binding pseudobarrel domain"/>
    <property type="match status" value="1"/>
</dbReference>
<dbReference type="GO" id="GO:0005634">
    <property type="term" value="C:nucleus"/>
    <property type="evidence" value="ECO:0007669"/>
    <property type="project" value="UniProtKB-SubCell"/>
</dbReference>
<evidence type="ECO:0000259" key="7">
    <source>
        <dbReference type="PROSITE" id="PS50863"/>
    </source>
</evidence>
<proteinExistence type="predicted"/>
<keyword evidence="9" id="KW-1185">Reference proteome</keyword>
<keyword evidence="2" id="KW-0805">Transcription regulation</keyword>
<dbReference type="AlphaFoldDB" id="A0ABD3A073"/>
<keyword evidence="4" id="KW-0804">Transcription</keyword>
<evidence type="ECO:0000256" key="5">
    <source>
        <dbReference type="ARBA" id="ARBA00023242"/>
    </source>
</evidence>
<reference evidence="8 9" key="1">
    <citation type="submission" date="2024-11" db="EMBL/GenBank/DDBJ databases">
        <title>A near-complete genome assembly of Cinchona calisaya.</title>
        <authorList>
            <person name="Lian D.C."/>
            <person name="Zhao X.W."/>
            <person name="Wei L."/>
        </authorList>
    </citation>
    <scope>NUCLEOTIDE SEQUENCE [LARGE SCALE GENOMIC DNA]</scope>
    <source>
        <tissue evidence="8">Nenye</tissue>
    </source>
</reference>
<dbReference type="Gene3D" id="2.40.330.10">
    <property type="entry name" value="DNA-binding pseudobarrel domain"/>
    <property type="match status" value="1"/>
</dbReference>
<dbReference type="EMBL" id="JBJUIK010000006">
    <property type="protein sequence ID" value="KAL3525121.1"/>
    <property type="molecule type" value="Genomic_DNA"/>
</dbReference>